<dbReference type="PANTHER" id="PTHR21494">
    <property type="entry name" value="ACTIVATING SIGNAL COINTEGRATOR 1 COMPLEX SUBUNIT 2 ASC-1 COMPLEX SUBUNIT P100"/>
    <property type="match status" value="1"/>
</dbReference>
<evidence type="ECO:0000256" key="1">
    <source>
        <dbReference type="SAM" id="MobiDB-lite"/>
    </source>
</evidence>
<dbReference type="Proteomes" id="UP000243723">
    <property type="component" value="Unassembled WGS sequence"/>
</dbReference>
<gene>
    <name evidence="3" type="ORF">B9Z65_7875</name>
</gene>
<evidence type="ECO:0000313" key="4">
    <source>
        <dbReference type="Proteomes" id="UP000243723"/>
    </source>
</evidence>
<dbReference type="Gene3D" id="1.10.8.10">
    <property type="entry name" value="DNA helicase RuvA subunit, C-terminal domain"/>
    <property type="match status" value="1"/>
</dbReference>
<feature type="compositionally biased region" description="Basic residues" evidence="1">
    <location>
        <begin position="643"/>
        <end position="657"/>
    </location>
</feature>
<feature type="region of interest" description="Disordered" evidence="1">
    <location>
        <begin position="289"/>
        <end position="310"/>
    </location>
</feature>
<feature type="compositionally biased region" description="Low complexity" evidence="1">
    <location>
        <begin position="621"/>
        <end position="632"/>
    </location>
</feature>
<dbReference type="SMART" id="SM00546">
    <property type="entry name" value="CUE"/>
    <property type="match status" value="1"/>
</dbReference>
<dbReference type="Pfam" id="PF02845">
    <property type="entry name" value="CUE"/>
    <property type="match status" value="1"/>
</dbReference>
<dbReference type="InterPro" id="IPR003892">
    <property type="entry name" value="CUE"/>
</dbReference>
<dbReference type="AlphaFoldDB" id="A0A2P8A0S2"/>
<keyword evidence="4" id="KW-1185">Reference proteome</keyword>
<evidence type="ECO:0000259" key="2">
    <source>
        <dbReference type="PROSITE" id="PS51140"/>
    </source>
</evidence>
<accession>A0A2P8A0S2</accession>
<evidence type="ECO:0000313" key="3">
    <source>
        <dbReference type="EMBL" id="PSK54069.1"/>
    </source>
</evidence>
<sequence length="663" mass="72753">MSLPSFAAFPPSSVRKALGSGEWEEALDLWITIADIWLNAPDSKFHGSERQDGHLSKFLVSVYSELFVSPRRDSTLESPKAQQLRRRTFLLAHRLLSASSRDFTEYLSLNVQFLGSFSFAHLKTQSLAELLQKLWRERKTSILPHLKKTRTSLTNSLESGNPNAAEMDLRMLAPLLHSLPQAGAFMTEGSELIDAMFTAYNKGSEGLRTALVPVSYLSLIALTKGETSNRSALLDHLYSLKSQVENNKQSTNLLVDLVTNTPLLVKLQGTPGEKGAERAGTLAASLQSLRSSSVARNRPKKQPRLNKGKEIAPTDVTGEQHIHLMSKITQIQDLFPDLGSGFVARLLDSYNEDVELVTSHLLEDSLPPDLASLDRSLQLSPESQAGDPSSQAAIDTLIPSPTPPPVFERRNIYDNDEFDRLEVDSSRFHTGRSNTKHTADDVLADRTKAPQKASILSALAAFDSDDDERDDTYDEADVGGTVDKAAPDGEENADVDVGSDVNEEALYRAWRADASIFGRANEIRRSRAREKMKQETGMTDEAIEGWAIMLGRDARKQRRLEGKYAGFDGQQSQIQRTAFRQGPEDEEGGTDSDGPERGGFRGRGRGRGRGGGGRGRGGNVAGAANDAQTQAARQRKEAGKGSRANHNRRDQRAKKMARGGFPG</sequence>
<dbReference type="InterPro" id="IPR009060">
    <property type="entry name" value="UBA-like_sf"/>
</dbReference>
<feature type="compositionally biased region" description="Gly residues" evidence="1">
    <location>
        <begin position="609"/>
        <end position="620"/>
    </location>
</feature>
<dbReference type="PROSITE" id="PS51140">
    <property type="entry name" value="CUE"/>
    <property type="match status" value="1"/>
</dbReference>
<proteinExistence type="predicted"/>
<feature type="region of interest" description="Disordered" evidence="1">
    <location>
        <begin position="465"/>
        <end position="497"/>
    </location>
</feature>
<comment type="caution">
    <text evidence="3">The sequence shown here is derived from an EMBL/GenBank/DDBJ whole genome shotgun (WGS) entry which is preliminary data.</text>
</comment>
<name>A0A2P8A0S2_9PEZI</name>
<dbReference type="EMBL" id="NHZQ01000087">
    <property type="protein sequence ID" value="PSK54069.1"/>
    <property type="molecule type" value="Genomic_DNA"/>
</dbReference>
<reference evidence="3 4" key="1">
    <citation type="submission" date="2017-05" db="EMBL/GenBank/DDBJ databases">
        <title>Draft genome sequence of Elsinoe australis.</title>
        <authorList>
            <person name="Cheng Q."/>
        </authorList>
    </citation>
    <scope>NUCLEOTIDE SEQUENCE [LARGE SCALE GENOMIC DNA]</scope>
    <source>
        <strain evidence="3 4">NL1</strain>
    </source>
</reference>
<feature type="compositionally biased region" description="Polar residues" evidence="1">
    <location>
        <begin position="569"/>
        <end position="578"/>
    </location>
</feature>
<dbReference type="InterPro" id="IPR041800">
    <property type="entry name" value="ASCC2_CUE"/>
</dbReference>
<dbReference type="GO" id="GO:0043130">
    <property type="term" value="F:ubiquitin binding"/>
    <property type="evidence" value="ECO:0007669"/>
    <property type="project" value="InterPro"/>
</dbReference>
<protein>
    <recommendedName>
        <fullName evidence="2">CUE domain-containing protein</fullName>
    </recommendedName>
</protein>
<dbReference type="InterPro" id="IPR052586">
    <property type="entry name" value="ASCC2"/>
</dbReference>
<dbReference type="STRING" id="40998.A0A2P8A0S2"/>
<feature type="compositionally biased region" description="Polar residues" evidence="1">
    <location>
        <begin position="379"/>
        <end position="393"/>
    </location>
</feature>
<feature type="compositionally biased region" description="Acidic residues" evidence="1">
    <location>
        <begin position="465"/>
        <end position="477"/>
    </location>
</feature>
<feature type="region of interest" description="Disordered" evidence="1">
    <location>
        <begin position="379"/>
        <end position="405"/>
    </location>
</feature>
<feature type="compositionally biased region" description="Basic residues" evidence="1">
    <location>
        <begin position="297"/>
        <end position="306"/>
    </location>
</feature>
<dbReference type="PANTHER" id="PTHR21494:SF0">
    <property type="entry name" value="ACTIVATING SIGNAL COINTEGRATOR 1 COMPLEX SUBUNIT 2"/>
    <property type="match status" value="1"/>
</dbReference>
<dbReference type="CDD" id="cd14364">
    <property type="entry name" value="CUE_ASCC2"/>
    <property type="match status" value="1"/>
</dbReference>
<dbReference type="OrthoDB" id="5577209at2759"/>
<organism evidence="3 4">
    <name type="scientific">Elsinoe australis</name>
    <dbReference type="NCBI Taxonomy" id="40998"/>
    <lineage>
        <taxon>Eukaryota</taxon>
        <taxon>Fungi</taxon>
        <taxon>Dikarya</taxon>
        <taxon>Ascomycota</taxon>
        <taxon>Pezizomycotina</taxon>
        <taxon>Dothideomycetes</taxon>
        <taxon>Dothideomycetidae</taxon>
        <taxon>Myriangiales</taxon>
        <taxon>Elsinoaceae</taxon>
        <taxon>Elsinoe</taxon>
    </lineage>
</organism>
<feature type="domain" description="CUE" evidence="2">
    <location>
        <begin position="323"/>
        <end position="366"/>
    </location>
</feature>
<feature type="region of interest" description="Disordered" evidence="1">
    <location>
        <begin position="561"/>
        <end position="663"/>
    </location>
</feature>
<dbReference type="SUPFAM" id="SSF46934">
    <property type="entry name" value="UBA-like"/>
    <property type="match status" value="1"/>
</dbReference>